<organism evidence="2 3">
    <name type="scientific">Mycena sanguinolenta</name>
    <dbReference type="NCBI Taxonomy" id="230812"/>
    <lineage>
        <taxon>Eukaryota</taxon>
        <taxon>Fungi</taxon>
        <taxon>Dikarya</taxon>
        <taxon>Basidiomycota</taxon>
        <taxon>Agaricomycotina</taxon>
        <taxon>Agaricomycetes</taxon>
        <taxon>Agaricomycetidae</taxon>
        <taxon>Agaricales</taxon>
        <taxon>Marasmiineae</taxon>
        <taxon>Mycenaceae</taxon>
        <taxon>Mycena</taxon>
    </lineage>
</organism>
<comment type="caution">
    <text evidence="2">The sequence shown here is derived from an EMBL/GenBank/DDBJ whole genome shotgun (WGS) entry which is preliminary data.</text>
</comment>
<keyword evidence="3" id="KW-1185">Reference proteome</keyword>
<gene>
    <name evidence="2" type="ORF">MSAN_01617400</name>
</gene>
<dbReference type="Pfam" id="PF20415">
    <property type="entry name" value="DUF6699"/>
    <property type="match status" value="1"/>
</dbReference>
<name>A0A8H7CUB7_9AGAR</name>
<evidence type="ECO:0000313" key="3">
    <source>
        <dbReference type="Proteomes" id="UP000623467"/>
    </source>
</evidence>
<dbReference type="AlphaFoldDB" id="A0A8H7CUB7"/>
<dbReference type="EMBL" id="JACAZH010000014">
    <property type="protein sequence ID" value="KAF7350575.1"/>
    <property type="molecule type" value="Genomic_DNA"/>
</dbReference>
<reference evidence="2" key="1">
    <citation type="submission" date="2020-05" db="EMBL/GenBank/DDBJ databases">
        <title>Mycena genomes resolve the evolution of fungal bioluminescence.</title>
        <authorList>
            <person name="Tsai I.J."/>
        </authorList>
    </citation>
    <scope>NUCLEOTIDE SEQUENCE</scope>
    <source>
        <strain evidence="2">160909Yilan</strain>
    </source>
</reference>
<evidence type="ECO:0000313" key="2">
    <source>
        <dbReference type="EMBL" id="KAF7350575.1"/>
    </source>
</evidence>
<protein>
    <submittedName>
        <fullName evidence="2">MYND-type domain-containing protein</fullName>
    </submittedName>
</protein>
<dbReference type="Proteomes" id="UP000623467">
    <property type="component" value="Unassembled WGS sequence"/>
</dbReference>
<sequence>MDPRTTSWPAYKWPRDIDNFNEPWVPSPDSFSWNVGLPQVQVVVHESTPPSPERSRRNIFNILRLLKSRRGHDEPKHSFAPNATYDVPKGGEIPVSKWRAFAAYSRPVINGVHVHNTFIPHHIVHLTWRTSIHKRYSTASAAPVAQSTRSFGSAALNTHPFLHVRRSGPFPRANEPLPFPWECQLNRYLKRAVTGSAPLYWNLRAGDRAILYGGPNDVTIPLTVTDLAEPATYPLVTHMYISAVACTDAGFPWKFLIVNSNGIRVRDVVNAIVDNFHCFVFRSEYDNWGKARQRRAELEWNLRGGPSTDDGLRRLDYLCGQTCFRGLEYNPDRTGWILYMGSEW</sequence>
<feature type="domain" description="DUF6699" evidence="1">
    <location>
        <begin position="199"/>
        <end position="331"/>
    </location>
</feature>
<accession>A0A8H7CUB7</accession>
<dbReference type="InterPro" id="IPR046522">
    <property type="entry name" value="DUF6699"/>
</dbReference>
<proteinExistence type="predicted"/>
<dbReference type="OrthoDB" id="3202436at2759"/>
<evidence type="ECO:0000259" key="1">
    <source>
        <dbReference type="Pfam" id="PF20415"/>
    </source>
</evidence>